<evidence type="ECO:0000256" key="6">
    <source>
        <dbReference type="ARBA" id="ARBA00022538"/>
    </source>
</evidence>
<dbReference type="Proteomes" id="UP000276568">
    <property type="component" value="Unassembled WGS sequence"/>
</dbReference>
<feature type="binding site" evidence="12">
    <location>
        <position position="324"/>
    </location>
    <ligand>
        <name>K(+)</name>
        <dbReference type="ChEBI" id="CHEBI:29103"/>
    </ligand>
</feature>
<dbReference type="PANTHER" id="PTHR32024:SF2">
    <property type="entry name" value="TRK SYSTEM POTASSIUM UPTAKE PROTEIN TRKG-RELATED"/>
    <property type="match status" value="1"/>
</dbReference>
<feature type="transmembrane region" description="Helical" evidence="13">
    <location>
        <begin position="48"/>
        <end position="66"/>
    </location>
</feature>
<feature type="binding site" evidence="12">
    <location>
        <position position="120"/>
    </location>
    <ligand>
        <name>K(+)</name>
        <dbReference type="ChEBI" id="CHEBI:29103"/>
    </ligand>
</feature>
<dbReference type="InterPro" id="IPR004772">
    <property type="entry name" value="TrkH"/>
</dbReference>
<comment type="subcellular location">
    <subcellularLocation>
        <location evidence="1">Cell inner membrane</location>
        <topology evidence="1">Multi-pass membrane protein</topology>
    </subcellularLocation>
</comment>
<dbReference type="OrthoDB" id="9810952at2"/>
<evidence type="ECO:0000256" key="1">
    <source>
        <dbReference type="ARBA" id="ARBA00004429"/>
    </source>
</evidence>
<evidence type="ECO:0000256" key="2">
    <source>
        <dbReference type="ARBA" id="ARBA00009137"/>
    </source>
</evidence>
<evidence type="ECO:0000256" key="9">
    <source>
        <dbReference type="ARBA" id="ARBA00022989"/>
    </source>
</evidence>
<dbReference type="EMBL" id="RJQC01000001">
    <property type="protein sequence ID" value="RNM31200.1"/>
    <property type="molecule type" value="Genomic_DNA"/>
</dbReference>
<keyword evidence="12" id="KW-0479">Metal-binding</keyword>
<organism evidence="14 15">
    <name type="scientific">Absicoccus porci</name>
    <dbReference type="NCBI Taxonomy" id="2486576"/>
    <lineage>
        <taxon>Bacteria</taxon>
        <taxon>Bacillati</taxon>
        <taxon>Bacillota</taxon>
        <taxon>Erysipelotrichia</taxon>
        <taxon>Erysipelotrichales</taxon>
        <taxon>Erysipelotrichaceae</taxon>
        <taxon>Absicoccus</taxon>
    </lineage>
</organism>
<evidence type="ECO:0000256" key="7">
    <source>
        <dbReference type="ARBA" id="ARBA00022692"/>
    </source>
</evidence>
<feature type="binding site" evidence="12">
    <location>
        <position position="323"/>
    </location>
    <ligand>
        <name>K(+)</name>
        <dbReference type="ChEBI" id="CHEBI:29103"/>
    </ligand>
</feature>
<keyword evidence="7 13" id="KW-0812">Transmembrane</keyword>
<evidence type="ECO:0000256" key="13">
    <source>
        <dbReference type="SAM" id="Phobius"/>
    </source>
</evidence>
<gene>
    <name evidence="14" type="ORF">EDX97_01125</name>
</gene>
<feature type="transmembrane region" description="Helical" evidence="13">
    <location>
        <begin position="141"/>
        <end position="158"/>
    </location>
</feature>
<protein>
    <submittedName>
        <fullName evidence="14">TrkH family potassium uptake protein</fullName>
    </submittedName>
</protein>
<keyword evidence="5" id="KW-0997">Cell inner membrane</keyword>
<feature type="transmembrane region" description="Helical" evidence="13">
    <location>
        <begin position="463"/>
        <end position="488"/>
    </location>
</feature>
<evidence type="ECO:0000256" key="4">
    <source>
        <dbReference type="ARBA" id="ARBA00022475"/>
    </source>
</evidence>
<feature type="transmembrane region" description="Helical" evidence="13">
    <location>
        <begin position="190"/>
        <end position="209"/>
    </location>
</feature>
<dbReference type="InterPro" id="IPR003445">
    <property type="entry name" value="Cat_transpt"/>
</dbReference>
<feature type="binding site" evidence="12">
    <location>
        <position position="440"/>
    </location>
    <ligand>
        <name>K(+)</name>
        <dbReference type="ChEBI" id="CHEBI:29103"/>
    </ligand>
</feature>
<feature type="transmembrane region" description="Helical" evidence="13">
    <location>
        <begin position="247"/>
        <end position="271"/>
    </location>
</feature>
<proteinExistence type="inferred from homology"/>
<dbReference type="GO" id="GO:0015379">
    <property type="term" value="F:potassium:chloride symporter activity"/>
    <property type="evidence" value="ECO:0007669"/>
    <property type="project" value="InterPro"/>
</dbReference>
<dbReference type="PANTHER" id="PTHR32024">
    <property type="entry name" value="TRK SYSTEM POTASSIUM UPTAKE PROTEIN TRKG-RELATED"/>
    <property type="match status" value="1"/>
</dbReference>
<evidence type="ECO:0000256" key="12">
    <source>
        <dbReference type="PIRSR" id="PIRSR006247-1"/>
    </source>
</evidence>
<sequence>MMSWLRYEFRKLNWHVILNVIGHVLLALAGLLIAPLICGLIYHEDISSFVIVIILSLILGLPFSRVKVNHASYFARDGLMAVGLCWIVLSIIGALPFYLSGTIPHYIDALFEAVSGFTTTGSSILTEVESLPKCMLFWRSFTHWIGGMGILVFVLAILPKSNDRSMHILRAESLGPVIGKLVPRLRQSAMILYLMYMGLTIIEVILLLLGHMPLFDALCNTFGSAGTGGFSVTNQGIGEYHNAYYEWIIGIFMALFGVNFNFYFFLVIHDFKNAFKLEEVKTYFYVILTSTILITINILSMYKYDVVRSIRLAFFQVSSIITTTGFSSCNFDLWPTLSKMILLLLMVLGACAGSTGGGVKVSRMMIVVRRIKADIQRSVHPQKVKVITFDGKAVPEKVVDQIMSYFGCYILIMSICFFFVSIDGFDMETTISACVSCLGNIGPGFKVVGPFGNFHAFSDLSKLVLSLAMLIGRLEIFPILIFIAPLIGHGHKKKKRSKEEIYLYDENNI</sequence>
<evidence type="ECO:0000256" key="3">
    <source>
        <dbReference type="ARBA" id="ARBA00022448"/>
    </source>
</evidence>
<dbReference type="AlphaFoldDB" id="A0A3N0I3X5"/>
<keyword evidence="15" id="KW-1185">Reference proteome</keyword>
<feature type="transmembrane region" description="Helical" evidence="13">
    <location>
        <begin position="340"/>
        <end position="362"/>
    </location>
</feature>
<feature type="transmembrane region" description="Helical" evidence="13">
    <location>
        <begin position="78"/>
        <end position="99"/>
    </location>
</feature>
<dbReference type="GO" id="GO:0005886">
    <property type="term" value="C:plasma membrane"/>
    <property type="evidence" value="ECO:0007669"/>
    <property type="project" value="UniProtKB-SubCell"/>
</dbReference>
<feature type="transmembrane region" description="Helical" evidence="13">
    <location>
        <begin position="402"/>
        <end position="422"/>
    </location>
</feature>
<dbReference type="Pfam" id="PF02386">
    <property type="entry name" value="TrkH"/>
    <property type="match status" value="1"/>
</dbReference>
<reference evidence="14 15" key="1">
    <citation type="submission" date="2018-11" db="EMBL/GenBank/DDBJ databases">
        <title>Clostridium sp. nov., a member of the family Erysipelotrichaceae isolated from pig faeces.</title>
        <authorList>
            <person name="Chang Y.-H."/>
        </authorList>
    </citation>
    <scope>NUCLEOTIDE SEQUENCE [LARGE SCALE GENOMIC DNA]</scope>
    <source>
        <strain evidence="14 15">YH-panp20</strain>
    </source>
</reference>
<dbReference type="PIRSF" id="PIRSF006247">
    <property type="entry name" value="TrkH"/>
    <property type="match status" value="1"/>
</dbReference>
<evidence type="ECO:0000313" key="14">
    <source>
        <dbReference type="EMBL" id="RNM31200.1"/>
    </source>
</evidence>
<comment type="caution">
    <text evidence="14">The sequence shown here is derived from an EMBL/GenBank/DDBJ whole genome shotgun (WGS) entry which is preliminary data.</text>
</comment>
<dbReference type="GO" id="GO:0046872">
    <property type="term" value="F:metal ion binding"/>
    <property type="evidence" value="ECO:0007669"/>
    <property type="project" value="UniProtKB-KW"/>
</dbReference>
<keyword evidence="4" id="KW-1003">Cell membrane</keyword>
<keyword evidence="6" id="KW-0633">Potassium transport</keyword>
<evidence type="ECO:0000256" key="10">
    <source>
        <dbReference type="ARBA" id="ARBA00023065"/>
    </source>
</evidence>
<keyword evidence="11 13" id="KW-0472">Membrane</keyword>
<name>A0A3N0I3X5_9FIRM</name>
<feature type="binding site" evidence="12">
    <location>
        <position position="228"/>
    </location>
    <ligand>
        <name>K(+)</name>
        <dbReference type="ChEBI" id="CHEBI:29103"/>
    </ligand>
</feature>
<comment type="similarity">
    <text evidence="2">Belongs to the TrkH potassium transport family.</text>
</comment>
<keyword evidence="9 13" id="KW-1133">Transmembrane helix</keyword>
<evidence type="ECO:0000313" key="15">
    <source>
        <dbReference type="Proteomes" id="UP000276568"/>
    </source>
</evidence>
<feature type="transmembrane region" description="Helical" evidence="13">
    <location>
        <begin position="283"/>
        <end position="302"/>
    </location>
</feature>
<keyword evidence="3" id="KW-0813">Transport</keyword>
<accession>A0A3N0I3X5</accession>
<evidence type="ECO:0000256" key="5">
    <source>
        <dbReference type="ARBA" id="ARBA00022519"/>
    </source>
</evidence>
<evidence type="ECO:0000256" key="8">
    <source>
        <dbReference type="ARBA" id="ARBA00022958"/>
    </source>
</evidence>
<evidence type="ECO:0000256" key="11">
    <source>
        <dbReference type="ARBA" id="ARBA00023136"/>
    </source>
</evidence>
<keyword evidence="8 12" id="KW-0630">Potassium</keyword>
<feature type="binding site" evidence="12">
    <location>
        <position position="119"/>
    </location>
    <ligand>
        <name>K(+)</name>
        <dbReference type="ChEBI" id="CHEBI:29103"/>
    </ligand>
</feature>
<keyword evidence="10" id="KW-0406">Ion transport</keyword>
<feature type="transmembrane region" description="Helical" evidence="13">
    <location>
        <begin position="12"/>
        <end position="42"/>
    </location>
</feature>